<evidence type="ECO:0000313" key="4">
    <source>
        <dbReference type="Proteomes" id="UP000192223"/>
    </source>
</evidence>
<organism evidence="4 5">
    <name type="scientific">Agrilus planipennis</name>
    <name type="common">Emerald ash borer</name>
    <name type="synonym">Agrilus marcopoli</name>
    <dbReference type="NCBI Taxonomy" id="224129"/>
    <lineage>
        <taxon>Eukaryota</taxon>
        <taxon>Metazoa</taxon>
        <taxon>Ecdysozoa</taxon>
        <taxon>Arthropoda</taxon>
        <taxon>Hexapoda</taxon>
        <taxon>Insecta</taxon>
        <taxon>Pterygota</taxon>
        <taxon>Neoptera</taxon>
        <taxon>Endopterygota</taxon>
        <taxon>Coleoptera</taxon>
        <taxon>Polyphaga</taxon>
        <taxon>Elateriformia</taxon>
        <taxon>Buprestoidea</taxon>
        <taxon>Buprestidae</taxon>
        <taxon>Agrilinae</taxon>
        <taxon>Agrilus</taxon>
    </lineage>
</organism>
<evidence type="ECO:0000259" key="2">
    <source>
        <dbReference type="PROSITE" id="PS50191"/>
    </source>
</evidence>
<dbReference type="RefSeq" id="XP_018320105.1">
    <property type="nucleotide sequence ID" value="XM_018464603.2"/>
</dbReference>
<dbReference type="KEGG" id="apln:108733433"/>
<proteinExistence type="inferred from homology"/>
<evidence type="ECO:0000313" key="5">
    <source>
        <dbReference type="RefSeq" id="XP_018320105.1"/>
    </source>
</evidence>
<dbReference type="AlphaFoldDB" id="A0A1W4WJA8"/>
<dbReference type="InterPro" id="IPR002589">
    <property type="entry name" value="Macro_dom"/>
</dbReference>
<evidence type="ECO:0000256" key="1">
    <source>
        <dbReference type="ARBA" id="ARBA00008355"/>
    </source>
</evidence>
<dbReference type="InterPro" id="IPR043472">
    <property type="entry name" value="Macro_dom-like"/>
</dbReference>
<keyword evidence="4" id="KW-1185">Reference proteome</keyword>
<name>A0A1W4WJA8_AGRPL</name>
<dbReference type="GeneID" id="108733433"/>
<reference evidence="5 6" key="1">
    <citation type="submission" date="2025-04" db="UniProtKB">
        <authorList>
            <consortium name="RefSeq"/>
        </authorList>
    </citation>
    <scope>IDENTIFICATION</scope>
    <source>
        <tissue evidence="5 6">Entire body</tissue>
    </source>
</reference>
<dbReference type="InterPro" id="IPR035793">
    <property type="entry name" value="Macro_GDAP2"/>
</dbReference>
<dbReference type="InterPro" id="IPR001251">
    <property type="entry name" value="CRAL-TRIO_dom"/>
</dbReference>
<dbReference type="PANTHER" id="PTHR11106">
    <property type="entry name" value="GANGLIOSIDE INDUCED DIFFERENTIATION ASSOCIATED PROTEIN 2-RELATED"/>
    <property type="match status" value="1"/>
</dbReference>
<dbReference type="Gene3D" id="3.40.525.10">
    <property type="entry name" value="CRAL-TRIO lipid binding domain"/>
    <property type="match status" value="1"/>
</dbReference>
<dbReference type="InterPro" id="IPR036865">
    <property type="entry name" value="CRAL-TRIO_dom_sf"/>
</dbReference>
<feature type="domain" description="CRAL-TRIO" evidence="2">
    <location>
        <begin position="339"/>
        <end position="496"/>
    </location>
</feature>
<dbReference type="SUPFAM" id="SSF52949">
    <property type="entry name" value="Macro domain-like"/>
    <property type="match status" value="1"/>
</dbReference>
<sequence>MKIKINEEPLGVAPEIVTPEELTRWSDMPPTHHITDYTSLDNAKKHEVSPFPCNSELNQKIILWNGDISQLQVDAIVNSTNESLSDDNPVSNRIFQRAGSELKEEINSDIKECKTGEVKVTQGHSLPSRYVIHTVGPKYNVKYQTAAENTLFSCYRNVLQKSQELGIHSLALCAINSVKRNYPPNEGAHIALRTIRRFLEKHGSALDLVIFALEASDYGIYEVLLPMYFPRSKLEEEAARWQLPADVGGPYGEPIIPDRQIRIIDNPQHALHPDDESVDLSSQLDTTVSMGDHVFSQMQGDLDQQRLLGERPLNDPLSDILVKEIQHQERYERLLRRAKTEDLTEVSGIGCLYQSGVDRLGRPVIVFIGKWFPFTKINLDKALLYLISLLDPIVNGDYVIVYFHTLTSGNNYPSFSWLREVYSVLPYKYKKNLKAFYVVHPTFWSKMMCWWFTTFMAPAIKQKLHSLPGVEYLYAVMSPDQLEIPAFITEYDMSTNGLRYFQPGMQT</sequence>
<dbReference type="SUPFAM" id="SSF52087">
    <property type="entry name" value="CRAL/TRIO domain"/>
    <property type="match status" value="1"/>
</dbReference>
<evidence type="ECO:0000259" key="3">
    <source>
        <dbReference type="PROSITE" id="PS51154"/>
    </source>
</evidence>
<dbReference type="PANTHER" id="PTHR11106:SF72">
    <property type="entry name" value="GANGLIOSIDE-INDUCED DIFFERENTIATION-ASSOCIATED PROTEIN 2"/>
    <property type="match status" value="1"/>
</dbReference>
<protein>
    <submittedName>
        <fullName evidence="5 6">Protein GDAP2 homolog</fullName>
    </submittedName>
</protein>
<dbReference type="Pfam" id="PF13716">
    <property type="entry name" value="CRAL_TRIO_2"/>
    <property type="match status" value="1"/>
</dbReference>
<feature type="domain" description="Macro" evidence="3">
    <location>
        <begin position="48"/>
        <end position="229"/>
    </location>
</feature>
<dbReference type="CDD" id="cd02905">
    <property type="entry name" value="Macro_GDAP2-like"/>
    <property type="match status" value="1"/>
</dbReference>
<dbReference type="CTD" id="54834"/>
<dbReference type="STRING" id="224129.A0A1W4WJA8"/>
<dbReference type="PROSITE" id="PS50191">
    <property type="entry name" value="CRAL_TRIO"/>
    <property type="match status" value="1"/>
</dbReference>
<dbReference type="Gene3D" id="3.40.220.10">
    <property type="entry name" value="Leucine Aminopeptidase, subunit E, domain 1"/>
    <property type="match status" value="1"/>
</dbReference>
<dbReference type="SMART" id="SM00516">
    <property type="entry name" value="SEC14"/>
    <property type="match status" value="1"/>
</dbReference>
<dbReference type="Pfam" id="PF01661">
    <property type="entry name" value="Macro"/>
    <property type="match status" value="1"/>
</dbReference>
<evidence type="ECO:0000313" key="6">
    <source>
        <dbReference type="RefSeq" id="XP_018320106.1"/>
    </source>
</evidence>
<comment type="similarity">
    <text evidence="1">Belongs to the GDAP2 family.</text>
</comment>
<dbReference type="SMART" id="SM00506">
    <property type="entry name" value="A1pp"/>
    <property type="match status" value="1"/>
</dbReference>
<dbReference type="OrthoDB" id="365077at2759"/>
<accession>A0A1W4WJA8</accession>
<dbReference type="CDD" id="cd00170">
    <property type="entry name" value="SEC14"/>
    <property type="match status" value="1"/>
</dbReference>
<dbReference type="PROSITE" id="PS51154">
    <property type="entry name" value="MACRO"/>
    <property type="match status" value="1"/>
</dbReference>
<gene>
    <name evidence="5 6" type="primary">LOC108733433</name>
</gene>
<dbReference type="RefSeq" id="XP_018320106.1">
    <property type="nucleotide sequence ID" value="XM_018464604.2"/>
</dbReference>
<dbReference type="Proteomes" id="UP000192223">
    <property type="component" value="Unplaced"/>
</dbReference>